<feature type="compositionally biased region" description="Basic and acidic residues" evidence="1">
    <location>
        <begin position="561"/>
        <end position="570"/>
    </location>
</feature>
<dbReference type="AlphaFoldDB" id="A0AAD2JYN3"/>
<feature type="region of interest" description="Disordered" evidence="1">
    <location>
        <begin position="352"/>
        <end position="417"/>
    </location>
</feature>
<feature type="region of interest" description="Disordered" evidence="1">
    <location>
        <begin position="315"/>
        <end position="336"/>
    </location>
</feature>
<dbReference type="PANTHER" id="PTHR45725">
    <property type="entry name" value="FORMIN HOMOLOGY 2 FAMILY MEMBER"/>
    <property type="match status" value="1"/>
</dbReference>
<feature type="compositionally biased region" description="Low complexity" evidence="1">
    <location>
        <begin position="531"/>
        <end position="545"/>
    </location>
</feature>
<feature type="compositionally biased region" description="Basic residues" evidence="1">
    <location>
        <begin position="641"/>
        <end position="654"/>
    </location>
</feature>
<proteinExistence type="predicted"/>
<accession>A0AAD2JYN3</accession>
<dbReference type="EMBL" id="CAVNYO010000141">
    <property type="protein sequence ID" value="CAK5269184.1"/>
    <property type="molecule type" value="Genomic_DNA"/>
</dbReference>
<feature type="region of interest" description="Disordered" evidence="1">
    <location>
        <begin position="597"/>
        <end position="680"/>
    </location>
</feature>
<organism evidence="2 3">
    <name type="scientific">Mycena citricolor</name>
    <dbReference type="NCBI Taxonomy" id="2018698"/>
    <lineage>
        <taxon>Eukaryota</taxon>
        <taxon>Fungi</taxon>
        <taxon>Dikarya</taxon>
        <taxon>Basidiomycota</taxon>
        <taxon>Agaricomycotina</taxon>
        <taxon>Agaricomycetes</taxon>
        <taxon>Agaricomycetidae</taxon>
        <taxon>Agaricales</taxon>
        <taxon>Marasmiineae</taxon>
        <taxon>Mycenaceae</taxon>
        <taxon>Mycena</taxon>
    </lineage>
</organism>
<sequence>MTGLVSQRAFEITDKAKLQSVGRVDNARVFTRVVFRCFSANSNCAWAMADPPSTGLLSGVFTFVARELESFIVNATGGTIEEVLLSFLKFSNSLIIRLQDETYSPENSPEPPEPSSSTRLHDSLMGAHDSKHLRQHPTSPAQRRSRPSPPRRRRHDSPAEQMPSTRSSPPVDAYRRVVSDPDTDIPSSERNPFSPPPLPCILKRRKSLTMPGSLFPRSPSLEPGSHHEQEMRQVRFLPSIISPPTRSRTEPIPSESIRFTLNADAVAEHESPPRLRYTAQEKGKARASGDADSIPIELRGMTRELSAACDELAAHRQSREEVEEDTELQRERELDKERIRHLEAEVHRLKQELSDRSHITSPPPPPAPPPPPPPGPAKRIPTSILPKVPTFSNLPTQETALGGSRRSGQPTIGVPPDKMADFLAEMKTVRLKKTLSATNSRDEDTSYVESSFVVGGRMSSRNAAILKKLGDSISRSQPSTTGVGDRSWNGTRSTPWLEDRSFDSAVVGGKRKRAEVDPSEDQDQAPKRRFSASSSFPAAGFPKAAAYRDSSTITPSLSSDRGNDDSDERSLSTPPAPAFTILDPPAATWMPIRKIFVPPPRRAPPADGRISATPPRQRVPSASEQLDKRPPSSPIAVQSPRKPRPPGRLHKAARVVHNEESDDELSLSYDAPVHSPPHKTAQNMTLDQELVAARSRAYTRVRPGSQSDPDSGLFVGLGSRAKNRGFLARGGAGGSPVFMGVGYVQGVDNDDESRSPGINPRRGKRI</sequence>
<name>A0AAD2JYN3_9AGAR</name>
<dbReference type="Proteomes" id="UP001295794">
    <property type="component" value="Unassembled WGS sequence"/>
</dbReference>
<feature type="compositionally biased region" description="Basic and acidic residues" evidence="1">
    <location>
        <begin position="327"/>
        <end position="336"/>
    </location>
</feature>
<feature type="compositionally biased region" description="Polar residues" evidence="1">
    <location>
        <begin position="473"/>
        <end position="494"/>
    </location>
</feature>
<feature type="compositionally biased region" description="Polar residues" evidence="1">
    <location>
        <begin position="390"/>
        <end position="399"/>
    </location>
</feature>
<evidence type="ECO:0000313" key="3">
    <source>
        <dbReference type="Proteomes" id="UP001295794"/>
    </source>
</evidence>
<protein>
    <submittedName>
        <fullName evidence="2">Uncharacterized protein</fullName>
    </submittedName>
</protein>
<feature type="region of interest" description="Disordered" evidence="1">
    <location>
        <begin position="469"/>
        <end position="584"/>
    </location>
</feature>
<feature type="compositionally biased region" description="Basic residues" evidence="1">
    <location>
        <begin position="143"/>
        <end position="155"/>
    </location>
</feature>
<gene>
    <name evidence="2" type="ORF">MYCIT1_LOCUS12713</name>
</gene>
<dbReference type="InterPro" id="IPR051425">
    <property type="entry name" value="Formin_Homology"/>
</dbReference>
<keyword evidence="3" id="KW-1185">Reference proteome</keyword>
<evidence type="ECO:0000256" key="1">
    <source>
        <dbReference type="SAM" id="MobiDB-lite"/>
    </source>
</evidence>
<feature type="compositionally biased region" description="Pro residues" evidence="1">
    <location>
        <begin position="361"/>
        <end position="376"/>
    </location>
</feature>
<feature type="region of interest" description="Disordered" evidence="1">
    <location>
        <begin position="102"/>
        <end position="199"/>
    </location>
</feature>
<feature type="compositionally biased region" description="Polar residues" evidence="1">
    <location>
        <begin position="549"/>
        <end position="560"/>
    </location>
</feature>
<evidence type="ECO:0000313" key="2">
    <source>
        <dbReference type="EMBL" id="CAK5269184.1"/>
    </source>
</evidence>
<feature type="region of interest" description="Disordered" evidence="1">
    <location>
        <begin position="746"/>
        <end position="766"/>
    </location>
</feature>
<reference evidence="2" key="1">
    <citation type="submission" date="2023-11" db="EMBL/GenBank/DDBJ databases">
        <authorList>
            <person name="De Vega J J."/>
            <person name="De Vega J J."/>
        </authorList>
    </citation>
    <scope>NUCLEOTIDE SEQUENCE</scope>
</reference>
<comment type="caution">
    <text evidence="2">The sequence shown here is derived from an EMBL/GenBank/DDBJ whole genome shotgun (WGS) entry which is preliminary data.</text>
</comment>